<evidence type="ECO:0000256" key="6">
    <source>
        <dbReference type="ARBA" id="ARBA00022840"/>
    </source>
</evidence>
<feature type="domain" description="ABC transporter" evidence="10">
    <location>
        <begin position="2"/>
        <end position="234"/>
    </location>
</feature>
<evidence type="ECO:0000256" key="8">
    <source>
        <dbReference type="ARBA" id="ARBA00023306"/>
    </source>
</evidence>
<proteinExistence type="inferred from homology"/>
<dbReference type="GO" id="GO:0005524">
    <property type="term" value="F:ATP binding"/>
    <property type="evidence" value="ECO:0007669"/>
    <property type="project" value="UniProtKB-UniRule"/>
</dbReference>
<dbReference type="GeneID" id="93278311"/>
<dbReference type="InterPro" id="IPR003593">
    <property type="entry name" value="AAA+_ATPase"/>
</dbReference>
<comment type="subunit">
    <text evidence="9">Homodimer. Forms a membrane-associated complex with FtsX.</text>
</comment>
<keyword evidence="8 9" id="KW-0131">Cell cycle</keyword>
<dbReference type="SMART" id="SM00382">
    <property type="entry name" value="AAA"/>
    <property type="match status" value="1"/>
</dbReference>
<evidence type="ECO:0000256" key="9">
    <source>
        <dbReference type="RuleBase" id="RU365094"/>
    </source>
</evidence>
<dbReference type="FunFam" id="3.40.50.300:FF:000056">
    <property type="entry name" value="Cell division ATP-binding protein FtsE"/>
    <property type="match status" value="1"/>
</dbReference>
<dbReference type="InterPro" id="IPR015854">
    <property type="entry name" value="ABC_transpr_LolD-like"/>
</dbReference>
<dbReference type="EMBL" id="FOIM01000009">
    <property type="protein sequence ID" value="SET60235.1"/>
    <property type="molecule type" value="Genomic_DNA"/>
</dbReference>
<reference evidence="12" key="1">
    <citation type="submission" date="2016-10" db="EMBL/GenBank/DDBJ databases">
        <authorList>
            <person name="Varghese N."/>
            <person name="Submissions S."/>
        </authorList>
    </citation>
    <scope>NUCLEOTIDE SEQUENCE [LARGE SCALE GENOMIC DNA]</scope>
    <source>
        <strain evidence="12">NLAE-zl-G277</strain>
    </source>
</reference>
<comment type="subcellular location">
    <subcellularLocation>
        <location evidence="9">Cell membrane</location>
        <topology evidence="9">Peripheral membrane protein</topology>
        <orientation evidence="9">Cytoplasmic side</orientation>
    </subcellularLocation>
</comment>
<dbReference type="STRING" id="460384.SAMN05216313_109100"/>
<dbReference type="PANTHER" id="PTHR24220:SF470">
    <property type="entry name" value="CELL DIVISION ATP-BINDING PROTEIN FTSE"/>
    <property type="match status" value="1"/>
</dbReference>
<keyword evidence="12" id="KW-1185">Reference proteome</keyword>
<dbReference type="InterPro" id="IPR003439">
    <property type="entry name" value="ABC_transporter-like_ATP-bd"/>
</dbReference>
<keyword evidence="3 9" id="KW-1003">Cell membrane</keyword>
<accession>A0A1I0FP76</accession>
<keyword evidence="6 9" id="KW-0067">ATP-binding</keyword>
<name>A0A1I0FP76_9FIRM</name>
<dbReference type="Gene3D" id="3.40.50.300">
    <property type="entry name" value="P-loop containing nucleotide triphosphate hydrolases"/>
    <property type="match status" value="1"/>
</dbReference>
<keyword evidence="4 9" id="KW-0132">Cell division</keyword>
<evidence type="ECO:0000256" key="4">
    <source>
        <dbReference type="ARBA" id="ARBA00022618"/>
    </source>
</evidence>
<dbReference type="AlphaFoldDB" id="A0A1I0FP76"/>
<dbReference type="InterPro" id="IPR005286">
    <property type="entry name" value="Cell_div_FtsE"/>
</dbReference>
<keyword evidence="5 9" id="KW-0547">Nucleotide-binding</keyword>
<dbReference type="NCBIfam" id="TIGR02673">
    <property type="entry name" value="FtsE"/>
    <property type="match status" value="1"/>
</dbReference>
<dbReference type="GO" id="GO:0005886">
    <property type="term" value="C:plasma membrane"/>
    <property type="evidence" value="ECO:0007669"/>
    <property type="project" value="UniProtKB-SubCell"/>
</dbReference>
<comment type="similarity">
    <text evidence="1 9">Belongs to the ABC transporter superfamily.</text>
</comment>
<dbReference type="PROSITE" id="PS50893">
    <property type="entry name" value="ABC_TRANSPORTER_2"/>
    <property type="match status" value="1"/>
</dbReference>
<dbReference type="RefSeq" id="WP_092363175.1">
    <property type="nucleotide sequence ID" value="NZ_CABJCG010000006.1"/>
</dbReference>
<evidence type="ECO:0000259" key="10">
    <source>
        <dbReference type="PROSITE" id="PS50893"/>
    </source>
</evidence>
<evidence type="ECO:0000313" key="12">
    <source>
        <dbReference type="Proteomes" id="UP000198508"/>
    </source>
</evidence>
<evidence type="ECO:0000256" key="7">
    <source>
        <dbReference type="ARBA" id="ARBA00023136"/>
    </source>
</evidence>
<dbReference type="GO" id="GO:0051301">
    <property type="term" value="P:cell division"/>
    <property type="evidence" value="ECO:0007669"/>
    <property type="project" value="UniProtKB-UniRule"/>
</dbReference>
<evidence type="ECO:0000256" key="5">
    <source>
        <dbReference type="ARBA" id="ARBA00022741"/>
    </source>
</evidence>
<dbReference type="Pfam" id="PF00005">
    <property type="entry name" value="ABC_tran"/>
    <property type="match status" value="1"/>
</dbReference>
<evidence type="ECO:0000256" key="2">
    <source>
        <dbReference type="ARBA" id="ARBA00020019"/>
    </source>
</evidence>
<evidence type="ECO:0000256" key="1">
    <source>
        <dbReference type="ARBA" id="ARBA00005417"/>
    </source>
</evidence>
<dbReference type="PANTHER" id="PTHR24220">
    <property type="entry name" value="IMPORT ATP-BINDING PROTEIN"/>
    <property type="match status" value="1"/>
</dbReference>
<organism evidence="11 12">
    <name type="scientific">Enterocloster lavalensis</name>
    <dbReference type="NCBI Taxonomy" id="460384"/>
    <lineage>
        <taxon>Bacteria</taxon>
        <taxon>Bacillati</taxon>
        <taxon>Bacillota</taxon>
        <taxon>Clostridia</taxon>
        <taxon>Lachnospirales</taxon>
        <taxon>Lachnospiraceae</taxon>
        <taxon>Enterocloster</taxon>
    </lineage>
</organism>
<dbReference type="GO" id="GO:0022857">
    <property type="term" value="F:transmembrane transporter activity"/>
    <property type="evidence" value="ECO:0007669"/>
    <property type="project" value="TreeGrafter"/>
</dbReference>
<dbReference type="InterPro" id="IPR017871">
    <property type="entry name" value="ABC_transporter-like_CS"/>
</dbReference>
<dbReference type="GO" id="GO:0016887">
    <property type="term" value="F:ATP hydrolysis activity"/>
    <property type="evidence" value="ECO:0007669"/>
    <property type="project" value="InterPro"/>
</dbReference>
<protein>
    <recommendedName>
        <fullName evidence="2 9">Cell division ATP-binding protein FtsE</fullName>
    </recommendedName>
</protein>
<dbReference type="Proteomes" id="UP000198508">
    <property type="component" value="Unassembled WGS sequence"/>
</dbReference>
<comment type="function">
    <text evidence="9">Part of the ABC transporter FtsEX involved in cellular division.</text>
</comment>
<evidence type="ECO:0000256" key="3">
    <source>
        <dbReference type="ARBA" id="ARBA00022475"/>
    </source>
</evidence>
<sequence>MIEIDRVSKTYETGNKALKNVSLTIEDGEFVFIVGRSGSGKSTLMKLLLKELEPTKGRIKVNDMDLGRMPRRYVPKYRRGLGVVFQDFRLLKDRTVFENVAFAQRVIGVPGRVIKESVPEMLRMVGLSAKYKAYPRQLSGGEQQRVAIARALINDPDVLLADEPTGNLDSFNAHEIMRLLDEINQRGTTVVVITHSHELVEEMGKRVITMDRGIITDDTGSYITPERQRFYYEN</sequence>
<gene>
    <name evidence="9" type="primary">ftsE</name>
    <name evidence="11" type="ORF">SAMN05216313_109100</name>
</gene>
<dbReference type="SUPFAM" id="SSF52540">
    <property type="entry name" value="P-loop containing nucleoside triphosphate hydrolases"/>
    <property type="match status" value="1"/>
</dbReference>
<dbReference type="PROSITE" id="PS00211">
    <property type="entry name" value="ABC_TRANSPORTER_1"/>
    <property type="match status" value="1"/>
</dbReference>
<evidence type="ECO:0000313" key="11">
    <source>
        <dbReference type="EMBL" id="SET60235.1"/>
    </source>
</evidence>
<dbReference type="InterPro" id="IPR027417">
    <property type="entry name" value="P-loop_NTPase"/>
</dbReference>
<keyword evidence="7 9" id="KW-0472">Membrane</keyword>